<accession>A0AB39ATZ9</accession>
<dbReference type="AlphaFoldDB" id="A0AB39ATZ9"/>
<dbReference type="EMBL" id="CP162514">
    <property type="protein sequence ID" value="XDH88710.1"/>
    <property type="molecule type" value="Genomic_DNA"/>
</dbReference>
<gene>
    <name evidence="1" type="ORF">ABZP26_05840</name>
</gene>
<dbReference type="InterPro" id="IPR043733">
    <property type="entry name" value="DUF5677"/>
</dbReference>
<proteinExistence type="predicted"/>
<dbReference type="RefSeq" id="WP_368485473.1">
    <property type="nucleotide sequence ID" value="NZ_CP162514.1"/>
</dbReference>
<dbReference type="Pfam" id="PF18928">
    <property type="entry name" value="DUF5677"/>
    <property type="match status" value="1"/>
</dbReference>
<organism evidence="1">
    <name type="scientific">Pseudoalteromonas sp. SD03</name>
    <dbReference type="NCBI Taxonomy" id="3231719"/>
    <lineage>
        <taxon>Bacteria</taxon>
        <taxon>Pseudomonadati</taxon>
        <taxon>Pseudomonadota</taxon>
        <taxon>Gammaproteobacteria</taxon>
        <taxon>Alteromonadales</taxon>
        <taxon>Pseudoalteromonadaceae</taxon>
        <taxon>Pseudoalteromonas</taxon>
    </lineage>
</organism>
<protein>
    <submittedName>
        <fullName evidence="1">DUF5677 domain-containing protein</fullName>
    </submittedName>
</protein>
<reference evidence="1" key="1">
    <citation type="submission" date="2024-07" db="EMBL/GenBank/DDBJ databases">
        <authorList>
            <person name="Jiang Y."/>
            <person name="Qin Q."/>
        </authorList>
    </citation>
    <scope>NUCLEOTIDE SEQUENCE</scope>
    <source>
        <strain evidence="1">SD03</strain>
    </source>
</reference>
<name>A0AB39ATZ9_9GAMM</name>
<sequence>MQSHYYKIWDEFISERNQLFSNSKFENNNEKFIWALFSRINSLSDEIIFLARNSRFTSSQILMRSALETYIDLKCLVDDDTFIDVLMQAERKSEITYLKNFDHSNRYYGSISKDSVENKLSELNSSNDKSKDFTIYDKFNKANELEAYKTVYNHLCRFSHGNLTALASKNFEDDKIQLNTSITDSELIFILSSSINLAIASSIEVSIKLGLGEEHIKLFQNFLNEVNAVAKKFA</sequence>
<evidence type="ECO:0000313" key="1">
    <source>
        <dbReference type="EMBL" id="XDH88710.1"/>
    </source>
</evidence>